<dbReference type="AlphaFoldDB" id="A0A1X7JWV3"/>
<organism evidence="1 2">
    <name type="scientific">Corynebacterium pollutisoli</name>
    <dbReference type="NCBI Taxonomy" id="1610489"/>
    <lineage>
        <taxon>Bacteria</taxon>
        <taxon>Bacillati</taxon>
        <taxon>Actinomycetota</taxon>
        <taxon>Actinomycetes</taxon>
        <taxon>Mycobacteriales</taxon>
        <taxon>Corynebacteriaceae</taxon>
        <taxon>Corynebacterium</taxon>
    </lineage>
</organism>
<gene>
    <name evidence="1" type="ORF">SAMN06295981_1992</name>
</gene>
<dbReference type="Proteomes" id="UP000193309">
    <property type="component" value="Unassembled WGS sequence"/>
</dbReference>
<dbReference type="OrthoDB" id="5065240at2"/>
<sequence>MAFRTVLFVVGVAALIISVVTGRIELVLAGLVPLFLGAFWPSEKLPTEEDFRELDELDELEKILDAAEESELSPDALLGVGVVEKLERTQTTINGIPQYRMILRVRGADMREFTGNLITLIRPHEMAAVAPGALLTVAYEPENPTMLALVPEHRQEEARDQLHRQQVQLGLADPQAMEIHERGMPTTGVILTTTPTGEIRHGYTGLEVTVRFADSHGNPVERSKRMFLPQSMLGQLTAGRQVDLWVLPEDDTRFTLGMNGTTDS</sequence>
<protein>
    <submittedName>
        <fullName evidence="1">Uncharacterized protein</fullName>
    </submittedName>
</protein>
<keyword evidence="2" id="KW-1185">Reference proteome</keyword>
<dbReference type="RefSeq" id="WP_143337601.1">
    <property type="nucleotide sequence ID" value="NZ_FXAR01000007.1"/>
</dbReference>
<proteinExistence type="predicted"/>
<evidence type="ECO:0000313" key="1">
    <source>
        <dbReference type="EMBL" id="SMG32574.1"/>
    </source>
</evidence>
<name>A0A1X7JWV3_9CORY</name>
<evidence type="ECO:0000313" key="2">
    <source>
        <dbReference type="Proteomes" id="UP000193309"/>
    </source>
</evidence>
<dbReference type="EMBL" id="FXAR01000007">
    <property type="protein sequence ID" value="SMG32574.1"/>
    <property type="molecule type" value="Genomic_DNA"/>
</dbReference>
<accession>A0A1X7JWV3</accession>
<reference evidence="2" key="1">
    <citation type="submission" date="2017-04" db="EMBL/GenBank/DDBJ databases">
        <authorList>
            <person name="Varghese N."/>
            <person name="Submissions S."/>
        </authorList>
    </citation>
    <scope>NUCLEOTIDE SEQUENCE [LARGE SCALE GENOMIC DNA]</scope>
    <source>
        <strain evidence="2">VDS</strain>
    </source>
</reference>